<dbReference type="InParanoid" id="I7M4K6"/>
<dbReference type="HOGENOM" id="CLU_255620_0_0_1"/>
<feature type="compositionally biased region" description="Polar residues" evidence="1">
    <location>
        <begin position="626"/>
        <end position="640"/>
    </location>
</feature>
<organism evidence="2 3">
    <name type="scientific">Tetrahymena thermophila (strain SB210)</name>
    <dbReference type="NCBI Taxonomy" id="312017"/>
    <lineage>
        <taxon>Eukaryota</taxon>
        <taxon>Sar</taxon>
        <taxon>Alveolata</taxon>
        <taxon>Ciliophora</taxon>
        <taxon>Intramacronucleata</taxon>
        <taxon>Oligohymenophorea</taxon>
        <taxon>Hymenostomatida</taxon>
        <taxon>Tetrahymenina</taxon>
        <taxon>Tetrahymenidae</taxon>
        <taxon>Tetrahymena</taxon>
    </lineage>
</organism>
<keyword evidence="3" id="KW-1185">Reference proteome</keyword>
<proteinExistence type="predicted"/>
<accession>I7M4K6</accession>
<feature type="region of interest" description="Disordered" evidence="1">
    <location>
        <begin position="1119"/>
        <end position="1153"/>
    </location>
</feature>
<sequence length="1381" mass="159703">MNSPNFLGLNAGSNQHQTPSHSDNLGSNNASNSTQVKMKKLWKNLMGHKKAGKLFRLGLQQLTANQPEYFLVVSKKFINQGQHSKAFNLLKKQVYKEGIDIEYKPIIMHHYMHTCYKLMLKLIKKKAKEIQENQEQQEKDPFSIGPSQIPHSHKKKPTLTRLDKLNTIIEIQLENLQIYENLIIDLVYNYESFSQQNDRKYQKLDSNFRSTVYLNNPSANVEPISEMIIQDSKQGAYQSQYNQSLQSKQEQAVGEEAIDTKQTEKVQKKHFDVYKIEAFKENYLLYFLKTILLLYRHYKQEGDMQMALKFIEKGYQFVMSFVDCLFGDFISMEIYRLSGDILQVRANTYFESQNIPEALKLYDKVFNYYRFSGQILLKKFHSKPLEEVDSILELKCEFLFSSLSINTMMQALCYEHLFKFEKMIEALQISDWINMKFLVYEFSDKLRSHVSELLSDAKQKYSTFLEEKGEIRRVLLQAFPDLQQLEKQSVQDNEQNLINKINNYLYEKGNIKNLNQNIFIIHKKQVQNPMIIVQQQEGQQLNSQENFDQINSYMISKDQTLSYNNVSNKNLSQLGIHSPERVKDIGSQSFSDVYNMNSLNLLSNHNNSTTIGMGNSTTNNSSLNNHPSQFSNQTGNFRRTPSAHLQSGYIQNYNSPKQLSSQSLNQNITAGGYLSQNPKVGVSLHQINEIEPLNDYGISSKRPSALQVSNKETPLSNYNNRNSFKISHSQSTKNVNDKEKGFFQSSQSSGMSLQKRYSTGNLVIRSNRPTHEQPAPLYTREHSEQFKPKMLTTNKYFQKETYISKSSKTLSDFKEVTQNCIEQEQKFHYLNLLPIKSKLEKNQGVLSLDYAMENLIKEKIIQYEIKNLQQSLKHQTATSTAFSSNMSNSLQNQINNLQHRYSHHETQQPKSPIYSEIQINTLSPQSNQLVTEVNNQFLNKDSSKKDIFCDRALAKQIRNLMNSLNISSEDQVLIINDLESKFEAEKRSLFSSSKNNQSKVSQQGWTTDKILDELLKSINILGENVNTYNQRFSQFLLTIKDEDFDKSEFYTCLKKLQFRQRMGNGIIPQFFNEREQPLARIQERRKIDDEYVVVQSGGERMVEIMSDHKIIKNLFLDEGNTNEGANANQKPTTKEDKHENSLNNKEQIGTNRHVTYNTAVSILGNQKTSSKVFEPNDEQKNESPSKPIYKQKKKKMQPTKTSTLSDIPLFGSSDSSVEKMMQFGQNKQQKVNYFQKSQEALRQMVLKSEQDYEQMQKEILNPKRNKINSHRNKSLQFANFTNKLAFSTGKYNQKEKIKKAGGKLDLIDFMRIQNKWRQKVQEKHGTVISNGTSEAGSDSPSTNLAHKLQKASRNFILAHAMSGIQSSIFGKANTIEQNREL</sequence>
<evidence type="ECO:0000313" key="3">
    <source>
        <dbReference type="Proteomes" id="UP000009168"/>
    </source>
</evidence>
<feature type="region of interest" description="Disordered" evidence="1">
    <location>
        <begin position="1167"/>
        <end position="1208"/>
    </location>
</feature>
<feature type="region of interest" description="Disordered" evidence="1">
    <location>
        <begin position="695"/>
        <end position="736"/>
    </location>
</feature>
<feature type="compositionally biased region" description="Polar residues" evidence="1">
    <location>
        <begin position="1119"/>
        <end position="1131"/>
    </location>
</feature>
<dbReference type="EMBL" id="GG662216">
    <property type="protein sequence ID" value="EAS07542.1"/>
    <property type="molecule type" value="Genomic_DNA"/>
</dbReference>
<dbReference type="KEGG" id="tet:TTHERM_00678080"/>
<dbReference type="RefSeq" id="XP_001027784.1">
    <property type="nucleotide sequence ID" value="XM_001027784.1"/>
</dbReference>
<feature type="compositionally biased region" description="Basic and acidic residues" evidence="1">
    <location>
        <begin position="131"/>
        <end position="141"/>
    </location>
</feature>
<feature type="region of interest" description="Disordered" evidence="1">
    <location>
        <begin position="615"/>
        <end position="640"/>
    </location>
</feature>
<protein>
    <submittedName>
        <fullName evidence="2">Uncharacterized protein</fullName>
    </submittedName>
</protein>
<dbReference type="eggNOG" id="ENOG502SX4M">
    <property type="taxonomic scope" value="Eukaryota"/>
</dbReference>
<feature type="region of interest" description="Disordered" evidence="1">
    <location>
        <begin position="759"/>
        <end position="778"/>
    </location>
</feature>
<feature type="region of interest" description="Disordered" evidence="1">
    <location>
        <begin position="1"/>
        <end position="31"/>
    </location>
</feature>
<evidence type="ECO:0000313" key="2">
    <source>
        <dbReference type="EMBL" id="EAS07542.1"/>
    </source>
</evidence>
<feature type="region of interest" description="Disordered" evidence="1">
    <location>
        <begin position="131"/>
        <end position="157"/>
    </location>
</feature>
<feature type="compositionally biased region" description="Polar residues" evidence="1">
    <location>
        <begin position="1141"/>
        <end position="1153"/>
    </location>
</feature>
<dbReference type="Proteomes" id="UP000009168">
    <property type="component" value="Unassembled WGS sequence"/>
</dbReference>
<feature type="compositionally biased region" description="Low complexity" evidence="1">
    <location>
        <begin position="615"/>
        <end position="625"/>
    </location>
</feature>
<evidence type="ECO:0000256" key="1">
    <source>
        <dbReference type="SAM" id="MobiDB-lite"/>
    </source>
</evidence>
<reference evidence="3" key="1">
    <citation type="journal article" date="2006" name="PLoS Biol.">
        <title>Macronuclear genome sequence of the ciliate Tetrahymena thermophila, a model eukaryote.</title>
        <authorList>
            <person name="Eisen J.A."/>
            <person name="Coyne R.S."/>
            <person name="Wu M."/>
            <person name="Wu D."/>
            <person name="Thiagarajan M."/>
            <person name="Wortman J.R."/>
            <person name="Badger J.H."/>
            <person name="Ren Q."/>
            <person name="Amedeo P."/>
            <person name="Jones K.M."/>
            <person name="Tallon L.J."/>
            <person name="Delcher A.L."/>
            <person name="Salzberg S.L."/>
            <person name="Silva J.C."/>
            <person name="Haas B.J."/>
            <person name="Majoros W.H."/>
            <person name="Farzad M."/>
            <person name="Carlton J.M."/>
            <person name="Smith R.K. Jr."/>
            <person name="Garg J."/>
            <person name="Pearlman R.E."/>
            <person name="Karrer K.M."/>
            <person name="Sun L."/>
            <person name="Manning G."/>
            <person name="Elde N.C."/>
            <person name="Turkewitz A.P."/>
            <person name="Asai D.J."/>
            <person name="Wilkes D.E."/>
            <person name="Wang Y."/>
            <person name="Cai H."/>
            <person name="Collins K."/>
            <person name="Stewart B.A."/>
            <person name="Lee S.R."/>
            <person name="Wilamowska K."/>
            <person name="Weinberg Z."/>
            <person name="Ruzzo W.L."/>
            <person name="Wloga D."/>
            <person name="Gaertig J."/>
            <person name="Frankel J."/>
            <person name="Tsao C.-C."/>
            <person name="Gorovsky M.A."/>
            <person name="Keeling P.J."/>
            <person name="Waller R.F."/>
            <person name="Patron N.J."/>
            <person name="Cherry J.M."/>
            <person name="Stover N.A."/>
            <person name="Krieger C.J."/>
            <person name="del Toro C."/>
            <person name="Ryder H.F."/>
            <person name="Williamson S.C."/>
            <person name="Barbeau R.A."/>
            <person name="Hamilton E.P."/>
            <person name="Orias E."/>
        </authorList>
    </citation>
    <scope>NUCLEOTIDE SEQUENCE [LARGE SCALE GENOMIC DNA]</scope>
    <source>
        <strain evidence="3">SB210</strain>
    </source>
</reference>
<gene>
    <name evidence="2" type="ORF">TTHERM_00678080</name>
</gene>
<dbReference type="GeneID" id="7834428"/>
<name>I7M4K6_TETTS</name>
<feature type="compositionally biased region" description="Polar residues" evidence="1">
    <location>
        <begin position="706"/>
        <end position="734"/>
    </location>
</feature>